<evidence type="ECO:0000313" key="2">
    <source>
        <dbReference type="EMBL" id="ODP28221.1"/>
    </source>
</evidence>
<dbReference type="SUPFAM" id="SSF160631">
    <property type="entry name" value="SMI1/KNR4-like"/>
    <property type="match status" value="1"/>
</dbReference>
<organism evidence="2 3">
    <name type="scientific">Paenibacillus nuruki</name>
    <dbReference type="NCBI Taxonomy" id="1886670"/>
    <lineage>
        <taxon>Bacteria</taxon>
        <taxon>Bacillati</taxon>
        <taxon>Bacillota</taxon>
        <taxon>Bacilli</taxon>
        <taxon>Bacillales</taxon>
        <taxon>Paenibacillaceae</taxon>
        <taxon>Paenibacillus</taxon>
    </lineage>
</organism>
<dbReference type="EMBL" id="MDER01000040">
    <property type="protein sequence ID" value="ODP28221.1"/>
    <property type="molecule type" value="Genomic_DNA"/>
</dbReference>
<evidence type="ECO:0000259" key="1">
    <source>
        <dbReference type="SMART" id="SM00860"/>
    </source>
</evidence>
<dbReference type="Pfam" id="PF09346">
    <property type="entry name" value="SMI1_KNR4"/>
    <property type="match status" value="1"/>
</dbReference>
<protein>
    <recommendedName>
        <fullName evidence="1">Knr4/Smi1-like domain-containing protein</fullName>
    </recommendedName>
</protein>
<dbReference type="InterPro" id="IPR037883">
    <property type="entry name" value="Knr4/Smi1-like_sf"/>
</dbReference>
<dbReference type="Gene3D" id="3.40.1580.10">
    <property type="entry name" value="SMI1/KNR4-like"/>
    <property type="match status" value="1"/>
</dbReference>
<comment type="caution">
    <text evidence="2">The sequence shown here is derived from an EMBL/GenBank/DDBJ whole genome shotgun (WGS) entry which is preliminary data.</text>
</comment>
<reference evidence="2 3" key="1">
    <citation type="submission" date="2016-08" db="EMBL/GenBank/DDBJ databases">
        <title>Genome sequencing of Paenibacillus sp. TI45-13ar, isolated from Korean traditional nuruk.</title>
        <authorList>
            <person name="Kim S.-J."/>
        </authorList>
    </citation>
    <scope>NUCLEOTIDE SEQUENCE [LARGE SCALE GENOMIC DNA]</scope>
    <source>
        <strain evidence="2 3">TI45-13ar</strain>
    </source>
</reference>
<dbReference type="SMART" id="SM00860">
    <property type="entry name" value="SMI1_KNR4"/>
    <property type="match status" value="1"/>
</dbReference>
<dbReference type="RefSeq" id="WP_069327799.1">
    <property type="nucleotide sequence ID" value="NZ_MDER01000040.1"/>
</dbReference>
<dbReference type="AlphaFoldDB" id="A0A1E3L3Q7"/>
<evidence type="ECO:0000313" key="3">
    <source>
        <dbReference type="Proteomes" id="UP000094578"/>
    </source>
</evidence>
<dbReference type="Proteomes" id="UP000094578">
    <property type="component" value="Unassembled WGS sequence"/>
</dbReference>
<proteinExistence type="predicted"/>
<gene>
    <name evidence="2" type="ORF">PTI45_02378</name>
</gene>
<sequence length="146" mass="16401">MELELSQLGSCEFYPPAENSTIRDAEKWMNTTFPKALKQLWKKSDGLYTDEGVLIYGAEQIAERNQTWETELYAEGYVAVGDDSGGKVLIMLAEAGAKDVWIVDGGSMSPDDGMHVTDHFIRWVNEGLELGEPEEDEYIDEDDDLD</sequence>
<feature type="domain" description="Knr4/Smi1-like" evidence="1">
    <location>
        <begin position="16"/>
        <end position="126"/>
    </location>
</feature>
<name>A0A1E3L3Q7_9BACL</name>
<dbReference type="InterPro" id="IPR018958">
    <property type="entry name" value="Knr4/Smi1-like_dom"/>
</dbReference>
<accession>A0A1E3L3Q7</accession>
<keyword evidence="3" id="KW-1185">Reference proteome</keyword>